<feature type="region of interest" description="Disordered" evidence="1">
    <location>
        <begin position="147"/>
        <end position="209"/>
    </location>
</feature>
<dbReference type="EMBL" id="MU155241">
    <property type="protein sequence ID" value="KAF9478186.1"/>
    <property type="molecule type" value="Genomic_DNA"/>
</dbReference>
<evidence type="ECO:0000313" key="3">
    <source>
        <dbReference type="Proteomes" id="UP000807469"/>
    </source>
</evidence>
<gene>
    <name evidence="2" type="ORF">BDN70DRAFT_860644</name>
</gene>
<keyword evidence="3" id="KW-1185">Reference proteome</keyword>
<feature type="compositionally biased region" description="Basic residues" evidence="1">
    <location>
        <begin position="436"/>
        <end position="448"/>
    </location>
</feature>
<feature type="compositionally biased region" description="Polar residues" evidence="1">
    <location>
        <begin position="147"/>
        <end position="182"/>
    </location>
</feature>
<comment type="caution">
    <text evidence="2">The sequence shown here is derived from an EMBL/GenBank/DDBJ whole genome shotgun (WGS) entry which is preliminary data.</text>
</comment>
<feature type="region of interest" description="Disordered" evidence="1">
    <location>
        <begin position="428"/>
        <end position="452"/>
    </location>
</feature>
<reference evidence="2" key="1">
    <citation type="submission" date="2020-11" db="EMBL/GenBank/DDBJ databases">
        <authorList>
            <consortium name="DOE Joint Genome Institute"/>
            <person name="Ahrendt S."/>
            <person name="Riley R."/>
            <person name="Andreopoulos W."/>
            <person name="Labutti K."/>
            <person name="Pangilinan J."/>
            <person name="Ruiz-Duenas F.J."/>
            <person name="Barrasa J.M."/>
            <person name="Sanchez-Garcia M."/>
            <person name="Camarero S."/>
            <person name="Miyauchi S."/>
            <person name="Serrano A."/>
            <person name="Linde D."/>
            <person name="Babiker R."/>
            <person name="Drula E."/>
            <person name="Ayuso-Fernandez I."/>
            <person name="Pacheco R."/>
            <person name="Padilla G."/>
            <person name="Ferreira P."/>
            <person name="Barriuso J."/>
            <person name="Kellner H."/>
            <person name="Castanera R."/>
            <person name="Alfaro M."/>
            <person name="Ramirez L."/>
            <person name="Pisabarro A.G."/>
            <person name="Kuo A."/>
            <person name="Tritt A."/>
            <person name="Lipzen A."/>
            <person name="He G."/>
            <person name="Yan M."/>
            <person name="Ng V."/>
            <person name="Cullen D."/>
            <person name="Martin F."/>
            <person name="Rosso M.-N."/>
            <person name="Henrissat B."/>
            <person name="Hibbett D."/>
            <person name="Martinez A.T."/>
            <person name="Grigoriev I.V."/>
        </authorList>
    </citation>
    <scope>NUCLEOTIDE SEQUENCE</scope>
    <source>
        <strain evidence="2">CIRM-BRFM 674</strain>
    </source>
</reference>
<protein>
    <submittedName>
        <fullName evidence="2">Uncharacterized protein</fullName>
    </submittedName>
</protein>
<feature type="region of interest" description="Disordered" evidence="1">
    <location>
        <begin position="250"/>
        <end position="315"/>
    </location>
</feature>
<proteinExistence type="predicted"/>
<dbReference type="Proteomes" id="UP000807469">
    <property type="component" value="Unassembled WGS sequence"/>
</dbReference>
<evidence type="ECO:0000313" key="2">
    <source>
        <dbReference type="EMBL" id="KAF9478186.1"/>
    </source>
</evidence>
<dbReference type="AlphaFoldDB" id="A0A9P5Z2B4"/>
<name>A0A9P5Z2B4_9AGAR</name>
<dbReference type="PANTHER" id="PTHR14312">
    <property type="entry name" value="CREB/ATF BZIP TRANSCRIPTION FACTOR"/>
    <property type="match status" value="1"/>
</dbReference>
<feature type="compositionally biased region" description="Basic residues" evidence="1">
    <location>
        <begin position="275"/>
        <end position="284"/>
    </location>
</feature>
<feature type="region of interest" description="Disordered" evidence="1">
    <location>
        <begin position="34"/>
        <end position="57"/>
    </location>
</feature>
<sequence length="677" mass="76998">MPTSELSDALNPYASQARRASMINEYPLPHPVYSYPPIAQQPPASQSIQPSNQHNHVQHVSELQNAVVQAVPQPPPPVVRQRQGPPPMLAELVRIVTATQTAQEAEIKRRQAWEKEQEAKAIQNKADMEQKMLDLHTEITTLRSKLDTLSNPPQTTNTFNHSTPQISSSTTLPQHMNSNTQIASPVSPASQQSPSPVFYQGSSNSTMSGTPHMDYQVGTNPVFSVTCTSVSQTPHQATGPQSILTQAMLQPITPDPSPHLTFVETSRSPSASSRPSKRQRRRSRSPSSDDGNSSSGSSGSAGSRTRKRTSHHDTRCYTIKHAMRLHVLRTMLIETDKELPDSHSEGTSLGPLEPVRFVWDKTTKQSVHNARMKTRVLQDIKENKRLYKHVNRKEFASKVLDSTFEQCFTTLRQKFKSQRDTLLAEHLKKREDEKARKSRHVSRRKTKLSARSDARNKLPTFEHVTFDGALQLDCMSSEESDLEEDPNTRETSPIFKSHGYAWRSTRLLRFYSTLDNEDKSDSASRPKRGLGKKDRQVGPNKKEFILPPPGVATWMISRRWYKASLATHKDLPQVLDKLIINPDGFDWNHFHDLGNDSVDEDEVNAQLLLQRQQQVQQQQQQQQELQRIALQQHWQQQQMQMQSMHQNQPYNTFVHNMNLAMSQHTYNPSTYNTDFNI</sequence>
<dbReference type="OrthoDB" id="3358418at2759"/>
<feature type="compositionally biased region" description="Low complexity" evidence="1">
    <location>
        <begin position="34"/>
        <end position="51"/>
    </location>
</feature>
<feature type="region of interest" description="Disordered" evidence="1">
    <location>
        <begin position="517"/>
        <end position="544"/>
    </location>
</feature>
<accession>A0A9P5Z2B4</accession>
<feature type="compositionally biased region" description="Basic and acidic residues" evidence="1">
    <location>
        <begin position="531"/>
        <end position="544"/>
    </location>
</feature>
<organism evidence="2 3">
    <name type="scientific">Pholiota conissans</name>
    <dbReference type="NCBI Taxonomy" id="109636"/>
    <lineage>
        <taxon>Eukaryota</taxon>
        <taxon>Fungi</taxon>
        <taxon>Dikarya</taxon>
        <taxon>Basidiomycota</taxon>
        <taxon>Agaricomycotina</taxon>
        <taxon>Agaricomycetes</taxon>
        <taxon>Agaricomycetidae</taxon>
        <taxon>Agaricales</taxon>
        <taxon>Agaricineae</taxon>
        <taxon>Strophariaceae</taxon>
        <taxon>Pholiota</taxon>
    </lineage>
</organism>
<evidence type="ECO:0000256" key="1">
    <source>
        <dbReference type="SAM" id="MobiDB-lite"/>
    </source>
</evidence>
<dbReference type="GO" id="GO:0043565">
    <property type="term" value="F:sequence-specific DNA binding"/>
    <property type="evidence" value="ECO:0007669"/>
    <property type="project" value="TreeGrafter"/>
</dbReference>
<dbReference type="PANTHER" id="PTHR14312:SF1">
    <property type="entry name" value="BASIC-LEUCINE ZIPPER TRANSCRIPTION FACTOR A"/>
    <property type="match status" value="1"/>
</dbReference>
<feature type="compositionally biased region" description="Low complexity" evidence="1">
    <location>
        <begin position="183"/>
        <end position="197"/>
    </location>
</feature>
<dbReference type="GO" id="GO:0005634">
    <property type="term" value="C:nucleus"/>
    <property type="evidence" value="ECO:0007669"/>
    <property type="project" value="TreeGrafter"/>
</dbReference>
<dbReference type="GO" id="GO:0010468">
    <property type="term" value="P:regulation of gene expression"/>
    <property type="evidence" value="ECO:0007669"/>
    <property type="project" value="TreeGrafter"/>
</dbReference>
<feature type="compositionally biased region" description="Low complexity" evidence="1">
    <location>
        <begin position="285"/>
        <end position="303"/>
    </location>
</feature>
<feature type="compositionally biased region" description="Polar residues" evidence="1">
    <location>
        <begin position="200"/>
        <end position="209"/>
    </location>
</feature>